<dbReference type="EMBL" id="JACOPO010000003">
    <property type="protein sequence ID" value="MBC5722474.1"/>
    <property type="molecule type" value="Genomic_DNA"/>
</dbReference>
<comment type="subcellular location">
    <subcellularLocation>
        <location evidence="1">Cell membrane</location>
        <topology evidence="1">Multi-pass membrane protein</topology>
    </subcellularLocation>
</comment>
<dbReference type="Proteomes" id="UP000628736">
    <property type="component" value="Unassembled WGS sequence"/>
</dbReference>
<dbReference type="GO" id="GO:0005886">
    <property type="term" value="C:plasma membrane"/>
    <property type="evidence" value="ECO:0007669"/>
    <property type="project" value="UniProtKB-SubCell"/>
</dbReference>
<keyword evidence="2" id="KW-1003">Cell membrane</keyword>
<feature type="transmembrane region" description="Helical" evidence="6">
    <location>
        <begin position="96"/>
        <end position="115"/>
    </location>
</feature>
<keyword evidence="4 6" id="KW-1133">Transmembrane helix</keyword>
<evidence type="ECO:0000256" key="1">
    <source>
        <dbReference type="ARBA" id="ARBA00004651"/>
    </source>
</evidence>
<dbReference type="CDD" id="cd06581">
    <property type="entry name" value="TM_PBP1_LivM_like"/>
    <property type="match status" value="1"/>
</dbReference>
<gene>
    <name evidence="7" type="ORF">H8S11_06585</name>
</gene>
<sequence>MKKLIKSIYPALIVVLLYVVVTVLRSVGILNGYYIQVMMFAGINIMMTASLNLVNGFTGQFCIGHAGFMSLGAYGAAVITTMVFDGKNIPVVAQVPVFLLGLLVGGCVAALVGVLIGMPSLKLKGDYLAIVTLAFGEIVRAILRLIQPIGGARGMIGIPNYSNFAWILFFMALTLYLLRNLIYSPYGRAFIAIRDNEIAADAMGINTTRYKITSFCIAAFIAGVAGGLYAHVLAFIQPDSFSFTKSSDFLVYLYAGGSGSLTGSILGATLLTILPEVLRFLADWRLAVYAAILVIVMLYRSEGLCGGKEVPFMRISRASLYETPLFGSKKDKEPAGVSKS</sequence>
<dbReference type="InterPro" id="IPR043428">
    <property type="entry name" value="LivM-like"/>
</dbReference>
<proteinExistence type="predicted"/>
<feature type="transmembrane region" description="Helical" evidence="6">
    <location>
        <begin position="33"/>
        <end position="54"/>
    </location>
</feature>
<feature type="transmembrane region" description="Helical" evidence="6">
    <location>
        <begin position="66"/>
        <end position="84"/>
    </location>
</feature>
<keyword evidence="8" id="KW-1185">Reference proteome</keyword>
<comment type="caution">
    <text evidence="7">The sequence shown here is derived from an EMBL/GenBank/DDBJ whole genome shotgun (WGS) entry which is preliminary data.</text>
</comment>
<keyword evidence="5 6" id="KW-0472">Membrane</keyword>
<keyword evidence="3 6" id="KW-0812">Transmembrane</keyword>
<evidence type="ECO:0000256" key="3">
    <source>
        <dbReference type="ARBA" id="ARBA00022692"/>
    </source>
</evidence>
<protein>
    <submittedName>
        <fullName evidence="7">Branched-chain amino acid ABC transporter permease</fullName>
    </submittedName>
</protein>
<feature type="transmembrane region" description="Helical" evidence="6">
    <location>
        <begin position="249"/>
        <end position="274"/>
    </location>
</feature>
<organism evidence="7 8">
    <name type="scientific">Flintibacter hominis</name>
    <dbReference type="NCBI Taxonomy" id="2763048"/>
    <lineage>
        <taxon>Bacteria</taxon>
        <taxon>Bacillati</taxon>
        <taxon>Bacillota</taxon>
        <taxon>Clostridia</taxon>
        <taxon>Eubacteriales</taxon>
        <taxon>Flintibacter</taxon>
    </lineage>
</organism>
<dbReference type="PANTHER" id="PTHR30482">
    <property type="entry name" value="HIGH-AFFINITY BRANCHED-CHAIN AMINO ACID TRANSPORT SYSTEM PERMEASE"/>
    <property type="match status" value="1"/>
</dbReference>
<name>A0A8J6J1E9_9FIRM</name>
<evidence type="ECO:0000313" key="8">
    <source>
        <dbReference type="Proteomes" id="UP000628736"/>
    </source>
</evidence>
<feature type="transmembrane region" description="Helical" evidence="6">
    <location>
        <begin position="7"/>
        <end position="27"/>
    </location>
</feature>
<feature type="transmembrane region" description="Helical" evidence="6">
    <location>
        <begin position="158"/>
        <end position="178"/>
    </location>
</feature>
<dbReference type="AlphaFoldDB" id="A0A8J6J1E9"/>
<reference evidence="7" key="1">
    <citation type="submission" date="2020-08" db="EMBL/GenBank/DDBJ databases">
        <title>Genome public.</title>
        <authorList>
            <person name="Liu C."/>
            <person name="Sun Q."/>
        </authorList>
    </citation>
    <scope>NUCLEOTIDE SEQUENCE</scope>
    <source>
        <strain evidence="7">NSJ-23</strain>
    </source>
</reference>
<dbReference type="InterPro" id="IPR001851">
    <property type="entry name" value="ABC_transp_permease"/>
</dbReference>
<evidence type="ECO:0000313" key="7">
    <source>
        <dbReference type="EMBL" id="MBC5722474.1"/>
    </source>
</evidence>
<evidence type="ECO:0000256" key="6">
    <source>
        <dbReference type="SAM" id="Phobius"/>
    </source>
</evidence>
<evidence type="ECO:0000256" key="2">
    <source>
        <dbReference type="ARBA" id="ARBA00022475"/>
    </source>
</evidence>
<feature type="transmembrane region" description="Helical" evidence="6">
    <location>
        <begin position="127"/>
        <end position="146"/>
    </location>
</feature>
<accession>A0A8J6J1E9</accession>
<feature type="transmembrane region" description="Helical" evidence="6">
    <location>
        <begin position="281"/>
        <end position="299"/>
    </location>
</feature>
<dbReference type="GO" id="GO:0015658">
    <property type="term" value="F:branched-chain amino acid transmembrane transporter activity"/>
    <property type="evidence" value="ECO:0007669"/>
    <property type="project" value="InterPro"/>
</dbReference>
<feature type="transmembrane region" description="Helical" evidence="6">
    <location>
        <begin position="212"/>
        <end position="237"/>
    </location>
</feature>
<evidence type="ECO:0000256" key="5">
    <source>
        <dbReference type="ARBA" id="ARBA00023136"/>
    </source>
</evidence>
<dbReference type="Pfam" id="PF02653">
    <property type="entry name" value="BPD_transp_2"/>
    <property type="match status" value="1"/>
</dbReference>
<dbReference type="PANTHER" id="PTHR30482:SF10">
    <property type="entry name" value="HIGH-AFFINITY BRANCHED-CHAIN AMINO ACID TRANSPORT PROTEIN BRAE"/>
    <property type="match status" value="1"/>
</dbReference>
<evidence type="ECO:0000256" key="4">
    <source>
        <dbReference type="ARBA" id="ARBA00022989"/>
    </source>
</evidence>